<dbReference type="PANTHER" id="PTHR30346">
    <property type="entry name" value="TRANSCRIPTIONAL DUAL REGULATOR HCAR-RELATED"/>
    <property type="match status" value="1"/>
</dbReference>
<feature type="domain" description="LysR substrate-binding" evidence="6">
    <location>
        <begin position="39"/>
        <end position="223"/>
    </location>
</feature>
<dbReference type="Gene3D" id="3.40.190.290">
    <property type="match status" value="1"/>
</dbReference>
<evidence type="ECO:0000256" key="3">
    <source>
        <dbReference type="ARBA" id="ARBA00023125"/>
    </source>
</evidence>
<dbReference type="PANTHER" id="PTHR30346:SF0">
    <property type="entry name" value="HCA OPERON TRANSCRIPTIONAL ACTIVATOR HCAR"/>
    <property type="match status" value="1"/>
</dbReference>
<keyword evidence="3" id="KW-0238">DNA-binding</keyword>
<evidence type="ECO:0000256" key="5">
    <source>
        <dbReference type="SAM" id="MobiDB-lite"/>
    </source>
</evidence>
<dbReference type="CDD" id="cd08414">
    <property type="entry name" value="PBP2_LTTR_aromatics_like"/>
    <property type="match status" value="1"/>
</dbReference>
<dbReference type="RefSeq" id="WP_188703201.1">
    <property type="nucleotide sequence ID" value="NZ_BMMQ01000014.1"/>
</dbReference>
<dbReference type="EMBL" id="BMMQ01000014">
    <property type="protein sequence ID" value="GGO67535.1"/>
    <property type="molecule type" value="Genomic_DNA"/>
</dbReference>
<gene>
    <name evidence="7" type="ORF">GCM10010910_29530</name>
</gene>
<sequence length="235" mass="25407">MAQNRAPRGGRVRKSPAKPAPQKRTPKKQSAPRPDPLPPLRLGVVPGATPGKWIRHWRQQRPHQALELVEITVADQESALREGLVDIAICRRPIGGDELHVIALYDEVPVVVMSAESELTVAEELAPEDLAGEVLLTPTDDVLGPLDLPTTAPKFPPMSTEDTIATVATGVGITVAPMSLARLHHRKDVEYRPLQGAPESPVVLAWLRERDADDVQAFVGITRGRTARSSRGAGA</sequence>
<keyword evidence="4" id="KW-0804">Transcription</keyword>
<comment type="caution">
    <text evidence="7">The sequence shown here is derived from an EMBL/GenBank/DDBJ whole genome shotgun (WGS) entry which is preliminary data.</text>
</comment>
<reference evidence="8" key="1">
    <citation type="journal article" date="2019" name="Int. J. Syst. Evol. Microbiol.">
        <title>The Global Catalogue of Microorganisms (GCM) 10K type strain sequencing project: providing services to taxonomists for standard genome sequencing and annotation.</title>
        <authorList>
            <consortium name="The Broad Institute Genomics Platform"/>
            <consortium name="The Broad Institute Genome Sequencing Center for Infectious Disease"/>
            <person name="Wu L."/>
            <person name="Ma J."/>
        </authorList>
    </citation>
    <scope>NUCLEOTIDE SEQUENCE [LARGE SCALE GENOMIC DNA]</scope>
    <source>
        <strain evidence="8">CGMCC 4.7181</strain>
    </source>
</reference>
<protein>
    <submittedName>
        <fullName evidence="7">LysR family transcriptional regulator</fullName>
    </submittedName>
</protein>
<evidence type="ECO:0000313" key="7">
    <source>
        <dbReference type="EMBL" id="GGO67535.1"/>
    </source>
</evidence>
<evidence type="ECO:0000256" key="2">
    <source>
        <dbReference type="ARBA" id="ARBA00023015"/>
    </source>
</evidence>
<evidence type="ECO:0000313" key="8">
    <source>
        <dbReference type="Proteomes" id="UP000638043"/>
    </source>
</evidence>
<keyword evidence="8" id="KW-1185">Reference proteome</keyword>
<accession>A0ABQ2N577</accession>
<proteinExistence type="inferred from homology"/>
<keyword evidence="2" id="KW-0805">Transcription regulation</keyword>
<dbReference type="Gene3D" id="3.40.190.10">
    <property type="entry name" value="Periplasmic binding protein-like II"/>
    <property type="match status" value="2"/>
</dbReference>
<evidence type="ECO:0000256" key="1">
    <source>
        <dbReference type="ARBA" id="ARBA00009437"/>
    </source>
</evidence>
<organism evidence="7 8">
    <name type="scientific">Microbacterium nanhaiense</name>
    <dbReference type="NCBI Taxonomy" id="1301026"/>
    <lineage>
        <taxon>Bacteria</taxon>
        <taxon>Bacillati</taxon>
        <taxon>Actinomycetota</taxon>
        <taxon>Actinomycetes</taxon>
        <taxon>Micrococcales</taxon>
        <taxon>Microbacteriaceae</taxon>
        <taxon>Microbacterium</taxon>
    </lineage>
</organism>
<evidence type="ECO:0000256" key="4">
    <source>
        <dbReference type="ARBA" id="ARBA00023163"/>
    </source>
</evidence>
<dbReference type="SUPFAM" id="SSF53850">
    <property type="entry name" value="Periplasmic binding protein-like II"/>
    <property type="match status" value="1"/>
</dbReference>
<comment type="similarity">
    <text evidence="1">Belongs to the LysR transcriptional regulatory family.</text>
</comment>
<dbReference type="Proteomes" id="UP000638043">
    <property type="component" value="Unassembled WGS sequence"/>
</dbReference>
<dbReference type="InterPro" id="IPR005119">
    <property type="entry name" value="LysR_subst-bd"/>
</dbReference>
<feature type="region of interest" description="Disordered" evidence="5">
    <location>
        <begin position="1"/>
        <end position="44"/>
    </location>
</feature>
<evidence type="ECO:0000259" key="6">
    <source>
        <dbReference type="Pfam" id="PF03466"/>
    </source>
</evidence>
<dbReference type="Pfam" id="PF03466">
    <property type="entry name" value="LysR_substrate"/>
    <property type="match status" value="1"/>
</dbReference>
<name>A0ABQ2N577_9MICO</name>